<evidence type="ECO:0000313" key="1">
    <source>
        <dbReference type="EMBL" id="MBW71808.1"/>
    </source>
</evidence>
<dbReference type="AlphaFoldDB" id="A0A2M4D3Y5"/>
<reference evidence="1" key="1">
    <citation type="submission" date="2018-01" db="EMBL/GenBank/DDBJ databases">
        <title>An insight into the sialome of Amazonian anophelines.</title>
        <authorList>
            <person name="Ribeiro J.M."/>
            <person name="Scarpassa V."/>
            <person name="Calvo E."/>
        </authorList>
    </citation>
    <scope>NUCLEOTIDE SEQUENCE</scope>
</reference>
<name>A0A2M4D3Y5_ANODA</name>
<proteinExistence type="predicted"/>
<dbReference type="EMBL" id="GGFL01007630">
    <property type="protein sequence ID" value="MBW71808.1"/>
    <property type="molecule type" value="Transcribed_RNA"/>
</dbReference>
<protein>
    <submittedName>
        <fullName evidence="1">Uncharacterized protein</fullName>
    </submittedName>
</protein>
<accession>A0A2M4D3Y5</accession>
<sequence>MWTLFIVCCPRWCLVVAVVFLLVLFDVAAVTSLPFVACVACTADERTGQIDAAHFRILRAVGPRFATFIHIHITRRCNAVCLPSLITDTPITILRLHARPMTTQFCP</sequence>
<organism evidence="1">
    <name type="scientific">Anopheles darlingi</name>
    <name type="common">Mosquito</name>
    <dbReference type="NCBI Taxonomy" id="43151"/>
    <lineage>
        <taxon>Eukaryota</taxon>
        <taxon>Metazoa</taxon>
        <taxon>Ecdysozoa</taxon>
        <taxon>Arthropoda</taxon>
        <taxon>Hexapoda</taxon>
        <taxon>Insecta</taxon>
        <taxon>Pterygota</taxon>
        <taxon>Neoptera</taxon>
        <taxon>Endopterygota</taxon>
        <taxon>Diptera</taxon>
        <taxon>Nematocera</taxon>
        <taxon>Culicoidea</taxon>
        <taxon>Culicidae</taxon>
        <taxon>Anophelinae</taxon>
        <taxon>Anopheles</taxon>
    </lineage>
</organism>